<evidence type="ECO:0000313" key="5">
    <source>
        <dbReference type="EMBL" id="ACB35577.1"/>
    </source>
</evidence>
<dbReference type="Proteomes" id="UP000001693">
    <property type="component" value="Chromosome"/>
</dbReference>
<dbReference type="GO" id="GO:0000166">
    <property type="term" value="F:nucleotide binding"/>
    <property type="evidence" value="ECO:0007669"/>
    <property type="project" value="InterPro"/>
</dbReference>
<dbReference type="eggNOG" id="COG0673">
    <property type="taxonomic scope" value="Bacteria"/>
</dbReference>
<evidence type="ECO:0000256" key="1">
    <source>
        <dbReference type="ARBA" id="ARBA00010928"/>
    </source>
</evidence>
<sequence length="361" mass="38966">MNTAPPDLNVALIGHGYVGRTFHAPLIRSVPGLKLALIASSDAGAVQAAWPGVPVEADYLAAAQAPGIDLVVIATPNDSHHPLARAALLAGKAVVIDKPFTVTLDEAQDLVDLAHERGQLLSVFHNRRWDGDFLTVAQQIRSGAIGEVREFVSRFDRFDPTPRDRWRERPGPGSGLWYDLGPHLVDQALCLFGAPDRIGADLAALRDGSDAVDYAQVTLFYEQPRRRITLHCTRLAALPGARFEIHGQLGSLACHGLDTQEDQLKAGMAPGADGWGDDPRPISWMDWRDVAQGANTRVERAATALPRLAGDYRHYYAGIRDALHGVGPNPVPAEQALLTMRVMDVAMRSSERGQTLALGGG</sequence>
<dbReference type="HOGENOM" id="CLU_023194_19_1_4"/>
<dbReference type="NCBIfam" id="NF008607">
    <property type="entry name" value="PRK11579.1"/>
    <property type="match status" value="1"/>
</dbReference>
<evidence type="ECO:0000259" key="4">
    <source>
        <dbReference type="Pfam" id="PF02894"/>
    </source>
</evidence>
<organism evidence="5 6">
    <name type="scientific">Leptothrix cholodnii (strain ATCC 51168 / LMG 8142 / SP-6)</name>
    <name type="common">Leptothrix discophora (strain SP-6)</name>
    <dbReference type="NCBI Taxonomy" id="395495"/>
    <lineage>
        <taxon>Bacteria</taxon>
        <taxon>Pseudomonadati</taxon>
        <taxon>Pseudomonadota</taxon>
        <taxon>Betaproteobacteria</taxon>
        <taxon>Burkholderiales</taxon>
        <taxon>Sphaerotilaceae</taxon>
        <taxon>Leptothrix</taxon>
    </lineage>
</organism>
<dbReference type="Pfam" id="PF02894">
    <property type="entry name" value="GFO_IDH_MocA_C"/>
    <property type="match status" value="1"/>
</dbReference>
<dbReference type="InterPro" id="IPR000683">
    <property type="entry name" value="Gfo/Idh/MocA-like_OxRdtase_N"/>
</dbReference>
<dbReference type="AlphaFoldDB" id="B1Y2C4"/>
<evidence type="ECO:0000259" key="3">
    <source>
        <dbReference type="Pfam" id="PF01408"/>
    </source>
</evidence>
<dbReference type="Gene3D" id="3.40.50.720">
    <property type="entry name" value="NAD(P)-binding Rossmann-like Domain"/>
    <property type="match status" value="1"/>
</dbReference>
<dbReference type="RefSeq" id="WP_012348324.1">
    <property type="nucleotide sequence ID" value="NC_010524.1"/>
</dbReference>
<keyword evidence="6" id="KW-1185">Reference proteome</keyword>
<dbReference type="OrthoDB" id="8565814at2"/>
<dbReference type="STRING" id="395495.Lcho_3319"/>
<feature type="domain" description="Gfo/Idh/MocA-like oxidoreductase C-terminal" evidence="4">
    <location>
        <begin position="138"/>
        <end position="358"/>
    </location>
</feature>
<dbReference type="SUPFAM" id="SSF51735">
    <property type="entry name" value="NAD(P)-binding Rossmann-fold domains"/>
    <property type="match status" value="1"/>
</dbReference>
<dbReference type="Pfam" id="PF01408">
    <property type="entry name" value="GFO_IDH_MocA"/>
    <property type="match status" value="1"/>
</dbReference>
<reference evidence="5 6" key="1">
    <citation type="submission" date="2008-03" db="EMBL/GenBank/DDBJ databases">
        <title>Complete sequence of Leptothrix cholodnii SP-6.</title>
        <authorList>
            <consortium name="US DOE Joint Genome Institute"/>
            <person name="Copeland A."/>
            <person name="Lucas S."/>
            <person name="Lapidus A."/>
            <person name="Glavina del Rio T."/>
            <person name="Dalin E."/>
            <person name="Tice H."/>
            <person name="Bruce D."/>
            <person name="Goodwin L."/>
            <person name="Pitluck S."/>
            <person name="Chertkov O."/>
            <person name="Brettin T."/>
            <person name="Detter J.C."/>
            <person name="Han C."/>
            <person name="Kuske C.R."/>
            <person name="Schmutz J."/>
            <person name="Larimer F."/>
            <person name="Land M."/>
            <person name="Hauser L."/>
            <person name="Kyrpides N."/>
            <person name="Lykidis A."/>
            <person name="Emerson D."/>
            <person name="Richardson P."/>
        </authorList>
    </citation>
    <scope>NUCLEOTIDE SEQUENCE [LARGE SCALE GENOMIC DNA]</scope>
    <source>
        <strain evidence="6">ATCC 51168 / LMG 8142 / SP-6</strain>
    </source>
</reference>
<dbReference type="PANTHER" id="PTHR43708">
    <property type="entry name" value="CONSERVED EXPRESSED OXIDOREDUCTASE (EUROFUNG)"/>
    <property type="match status" value="1"/>
</dbReference>
<accession>B1Y2C4</accession>
<dbReference type="GO" id="GO:0016491">
    <property type="term" value="F:oxidoreductase activity"/>
    <property type="evidence" value="ECO:0007669"/>
    <property type="project" value="UniProtKB-KW"/>
</dbReference>
<evidence type="ECO:0000256" key="2">
    <source>
        <dbReference type="ARBA" id="ARBA00023002"/>
    </source>
</evidence>
<dbReference type="PANTHER" id="PTHR43708:SF5">
    <property type="entry name" value="CONSERVED EXPRESSED OXIDOREDUCTASE (EUROFUNG)-RELATED"/>
    <property type="match status" value="1"/>
</dbReference>
<proteinExistence type="inferred from homology"/>
<name>B1Y2C4_LEPCP</name>
<keyword evidence="2" id="KW-0560">Oxidoreductase</keyword>
<dbReference type="InterPro" id="IPR004104">
    <property type="entry name" value="Gfo/Idh/MocA-like_OxRdtase_C"/>
</dbReference>
<dbReference type="InterPro" id="IPR036291">
    <property type="entry name" value="NAD(P)-bd_dom_sf"/>
</dbReference>
<evidence type="ECO:0000313" key="6">
    <source>
        <dbReference type="Proteomes" id="UP000001693"/>
    </source>
</evidence>
<gene>
    <name evidence="5" type="ordered locus">Lcho_3319</name>
</gene>
<protein>
    <submittedName>
        <fullName evidence="5">Oxidoreductase domain protein</fullName>
    </submittedName>
</protein>
<dbReference type="Gene3D" id="3.30.360.10">
    <property type="entry name" value="Dihydrodipicolinate Reductase, domain 2"/>
    <property type="match status" value="1"/>
</dbReference>
<dbReference type="InterPro" id="IPR051317">
    <property type="entry name" value="Gfo/Idh/MocA_oxidoreduct"/>
</dbReference>
<feature type="domain" description="Gfo/Idh/MocA-like oxidoreductase N-terminal" evidence="3">
    <location>
        <begin position="8"/>
        <end position="125"/>
    </location>
</feature>
<dbReference type="KEGG" id="lch:Lcho_3319"/>
<comment type="similarity">
    <text evidence="1">Belongs to the Gfo/Idh/MocA family.</text>
</comment>
<dbReference type="EMBL" id="CP001013">
    <property type="protein sequence ID" value="ACB35577.1"/>
    <property type="molecule type" value="Genomic_DNA"/>
</dbReference>